<dbReference type="AlphaFoldDB" id="A0A2I6S6E4"/>
<name>A0A2I6S6E4_9RHOO</name>
<dbReference type="KEGG" id="atw:C0099_07660"/>
<accession>A0A2I6S6E4</accession>
<dbReference type="EMBL" id="CP025682">
    <property type="protein sequence ID" value="AUN94818.1"/>
    <property type="molecule type" value="Genomic_DNA"/>
</dbReference>
<sequence>MTRRPAYARQLDATLAEGQEPRDILIFIDQAPPQRPVRPVLSVFRDADPGALDWSQVAGRDVLVANADRPSRDRLRSTVQAIVAAGPRRLVLLMQRPPFAEHVVIAGGRDD</sequence>
<protein>
    <submittedName>
        <fullName evidence="1">Uncharacterized protein</fullName>
    </submittedName>
</protein>
<evidence type="ECO:0000313" key="1">
    <source>
        <dbReference type="EMBL" id="AUN94818.1"/>
    </source>
</evidence>
<dbReference type="Proteomes" id="UP000242205">
    <property type="component" value="Chromosome"/>
</dbReference>
<evidence type="ECO:0000313" key="2">
    <source>
        <dbReference type="Proteomes" id="UP000242205"/>
    </source>
</evidence>
<proteinExistence type="predicted"/>
<reference evidence="1 2" key="1">
    <citation type="submission" date="2018-01" db="EMBL/GenBank/DDBJ databases">
        <authorList>
            <person name="Fu G.-Y."/>
        </authorList>
    </citation>
    <scope>NUCLEOTIDE SEQUENCE [LARGE SCALE GENOMIC DNA]</scope>
    <source>
        <strain evidence="1 2">SY39</strain>
    </source>
</reference>
<keyword evidence="2" id="KW-1185">Reference proteome</keyword>
<gene>
    <name evidence="1" type="ORF">C0099_07660</name>
</gene>
<organism evidence="1 2">
    <name type="scientific">Pseudazoarcus pumilus</name>
    <dbReference type="NCBI Taxonomy" id="2067960"/>
    <lineage>
        <taxon>Bacteria</taxon>
        <taxon>Pseudomonadati</taxon>
        <taxon>Pseudomonadota</taxon>
        <taxon>Betaproteobacteria</taxon>
        <taxon>Rhodocyclales</taxon>
        <taxon>Zoogloeaceae</taxon>
        <taxon>Pseudazoarcus</taxon>
    </lineage>
</organism>
<dbReference type="RefSeq" id="WP_102246885.1">
    <property type="nucleotide sequence ID" value="NZ_CP025682.1"/>
</dbReference>